<keyword evidence="5 7" id="KW-0694">RNA-binding</keyword>
<evidence type="ECO:0000256" key="3">
    <source>
        <dbReference type="ARBA" id="ARBA00007077"/>
    </source>
</evidence>
<dbReference type="PROSITE" id="PS50102">
    <property type="entry name" value="RRM"/>
    <property type="match status" value="1"/>
</dbReference>
<feature type="compositionally biased region" description="Low complexity" evidence="8">
    <location>
        <begin position="468"/>
        <end position="480"/>
    </location>
</feature>
<organism evidence="10 11">
    <name type="scientific">Vanrija humicola</name>
    <name type="common">Yeast</name>
    <name type="synonym">Cryptococcus humicola</name>
    <dbReference type="NCBI Taxonomy" id="5417"/>
    <lineage>
        <taxon>Eukaryota</taxon>
        <taxon>Fungi</taxon>
        <taxon>Dikarya</taxon>
        <taxon>Basidiomycota</taxon>
        <taxon>Agaricomycotina</taxon>
        <taxon>Tremellomycetes</taxon>
        <taxon>Trichosporonales</taxon>
        <taxon>Trichosporonaceae</taxon>
        <taxon>Vanrija</taxon>
    </lineage>
</organism>
<evidence type="ECO:0000256" key="7">
    <source>
        <dbReference type="PROSITE-ProRule" id="PRU00176"/>
    </source>
</evidence>
<comment type="function">
    <text evidence="1">Involved in pre-25S rRNA processing.</text>
</comment>
<gene>
    <name evidence="10" type="ORF">VHUM_01268</name>
</gene>
<feature type="region of interest" description="Disordered" evidence="8">
    <location>
        <begin position="452"/>
        <end position="582"/>
    </location>
</feature>
<dbReference type="PANTHER" id="PTHR23236:SF25">
    <property type="entry name" value="RNA-BINDING PROTEIN 34"/>
    <property type="match status" value="1"/>
</dbReference>
<dbReference type="Proteomes" id="UP000473826">
    <property type="component" value="Unassembled WGS sequence"/>
</dbReference>
<reference evidence="10 11" key="1">
    <citation type="journal article" date="2019" name="PLoS Genet.">
        <title>Convergent evolution of linked mating-type loci in basidiomycete fungi.</title>
        <authorList>
            <person name="Sun S."/>
            <person name="Coelho M.A."/>
            <person name="Heitman J."/>
            <person name="Nowrousian M."/>
        </authorList>
    </citation>
    <scope>NUCLEOTIDE SEQUENCE [LARGE SCALE GENOMIC DNA]</scope>
    <source>
        <strain evidence="10 11">CBS 4282</strain>
    </source>
</reference>
<evidence type="ECO:0000259" key="9">
    <source>
        <dbReference type="PROSITE" id="PS50102"/>
    </source>
</evidence>
<keyword evidence="6" id="KW-0539">Nucleus</keyword>
<dbReference type="EMBL" id="QKWK01000003">
    <property type="protein sequence ID" value="TXT12867.1"/>
    <property type="molecule type" value="Genomic_DNA"/>
</dbReference>
<keyword evidence="11" id="KW-1185">Reference proteome</keyword>
<name>A0A7D8V2F5_VANHU</name>
<evidence type="ECO:0000256" key="1">
    <source>
        <dbReference type="ARBA" id="ARBA00002475"/>
    </source>
</evidence>
<dbReference type="PANTHER" id="PTHR23236">
    <property type="entry name" value="EUKARYOTIC TRANSLATION INITIATION FACTOR 4B/4H"/>
    <property type="match status" value="1"/>
</dbReference>
<dbReference type="GO" id="GO:0000463">
    <property type="term" value="P:maturation of LSU-rRNA from tricistronic rRNA transcript (SSU-rRNA, 5.8S rRNA, LSU-rRNA)"/>
    <property type="evidence" value="ECO:0007669"/>
    <property type="project" value="TreeGrafter"/>
</dbReference>
<comment type="subcellular location">
    <subcellularLocation>
        <location evidence="2">Nucleus</location>
        <location evidence="2">Nucleolus</location>
    </subcellularLocation>
</comment>
<feature type="region of interest" description="Disordered" evidence="8">
    <location>
        <begin position="51"/>
        <end position="159"/>
    </location>
</feature>
<evidence type="ECO:0000313" key="10">
    <source>
        <dbReference type="EMBL" id="TXT12867.1"/>
    </source>
</evidence>
<evidence type="ECO:0000256" key="2">
    <source>
        <dbReference type="ARBA" id="ARBA00004604"/>
    </source>
</evidence>
<evidence type="ECO:0000256" key="5">
    <source>
        <dbReference type="ARBA" id="ARBA00022884"/>
    </source>
</evidence>
<feature type="compositionally biased region" description="Basic and acidic residues" evidence="8">
    <location>
        <begin position="502"/>
        <end position="524"/>
    </location>
</feature>
<dbReference type="GO" id="GO:0005730">
    <property type="term" value="C:nucleolus"/>
    <property type="evidence" value="ECO:0007669"/>
    <property type="project" value="UniProtKB-SubCell"/>
</dbReference>
<dbReference type="AlphaFoldDB" id="A0A7D8V2F5"/>
<evidence type="ECO:0000256" key="4">
    <source>
        <dbReference type="ARBA" id="ARBA00015520"/>
    </source>
</evidence>
<dbReference type="InterPro" id="IPR000504">
    <property type="entry name" value="RRM_dom"/>
</dbReference>
<feature type="compositionally biased region" description="Basic and acidic residues" evidence="8">
    <location>
        <begin position="84"/>
        <end position="103"/>
    </location>
</feature>
<feature type="compositionally biased region" description="Acidic residues" evidence="8">
    <location>
        <begin position="104"/>
        <end position="115"/>
    </location>
</feature>
<dbReference type="GO" id="GO:0019843">
    <property type="term" value="F:rRNA binding"/>
    <property type="evidence" value="ECO:0007669"/>
    <property type="project" value="TreeGrafter"/>
</dbReference>
<proteinExistence type="inferred from homology"/>
<feature type="compositionally biased region" description="Basic and acidic residues" evidence="8">
    <location>
        <begin position="226"/>
        <end position="238"/>
    </location>
</feature>
<dbReference type="OrthoDB" id="442677at2759"/>
<evidence type="ECO:0000256" key="6">
    <source>
        <dbReference type="ARBA" id="ARBA00023242"/>
    </source>
</evidence>
<dbReference type="SMART" id="SM00360">
    <property type="entry name" value="RRM"/>
    <property type="match status" value="1"/>
</dbReference>
<accession>A0A7D8V2F5</accession>
<sequence>MGKNKGKQPAGGDAQKKRKIDKVDAAPAEGVSLFSAPKDSDLGSIFGKSAAFSLPTPARPAALPVASSSKIAEEVTTPKKAKKAKGDTPKAKEAKKAEQKAEEAEAIEVDEEEVEYKDGAESDGSVDLTHESLKPKRKREKATNTKYTPPGETQADRDRRTVFVGNLDVEAAKSKSILSQLKAHLLTFAPTAKIESVRFRSVAFAAPTAALPGEDDEKEKTKRVKREQERAAAWREAQEGSSTGKAGNRRGDDEVVDKSKSFLDSKGKRKLAFIKKDFHSEQDSCNAYVVFAHAHPDRPANVAPILDPFEAAEKVLAANGSTFQERTIRVDRLRLPSAVALSTATNALGKRDAWLPSGTDPKQSLFVGGLDYAAKDEDVRAFFEALVVAERGAAPSGSWVTGVRIVRDKETQLGKGFGYVHFVDRESVDELVAMPSAKLKFAKKPLRVQSCKTLPPTSKTRPAPAAPAPGAAAGAPAKPKYAGKERNVPAGPIPRGNPALGDKLKDLSKDERKAAKSADSERQLRRLAKKKAKVAAAHTDKGRVDLTATKAERKSRDKKVQAKKSRVRSSHALSKMKGQRQA</sequence>
<dbReference type="InterPro" id="IPR012677">
    <property type="entry name" value="Nucleotide-bd_a/b_plait_sf"/>
</dbReference>
<feature type="region of interest" description="Disordered" evidence="8">
    <location>
        <begin position="1"/>
        <end position="23"/>
    </location>
</feature>
<feature type="compositionally biased region" description="Basic and acidic residues" evidence="8">
    <location>
        <begin position="249"/>
        <end position="259"/>
    </location>
</feature>
<dbReference type="Gene3D" id="3.30.70.330">
    <property type="match status" value="2"/>
</dbReference>
<feature type="compositionally biased region" description="Basic and acidic residues" evidence="8">
    <location>
        <begin position="538"/>
        <end position="560"/>
    </location>
</feature>
<feature type="domain" description="RRM" evidence="9">
    <location>
        <begin position="363"/>
        <end position="453"/>
    </location>
</feature>
<protein>
    <recommendedName>
        <fullName evidence="4">Nucleolar protein 12</fullName>
    </recommendedName>
</protein>
<feature type="region of interest" description="Disordered" evidence="8">
    <location>
        <begin position="212"/>
        <end position="259"/>
    </location>
</feature>
<evidence type="ECO:0000313" key="11">
    <source>
        <dbReference type="Proteomes" id="UP000473826"/>
    </source>
</evidence>
<dbReference type="InterPro" id="IPR035979">
    <property type="entry name" value="RBD_domain_sf"/>
</dbReference>
<evidence type="ECO:0000256" key="8">
    <source>
        <dbReference type="SAM" id="MobiDB-lite"/>
    </source>
</evidence>
<comment type="caution">
    <text evidence="10">The sequence shown here is derived from an EMBL/GenBank/DDBJ whole genome shotgun (WGS) entry which is preliminary data.</text>
</comment>
<comment type="similarity">
    <text evidence="3">Belongs to the RRM RBM34 family.</text>
</comment>
<dbReference type="SUPFAM" id="SSF54928">
    <property type="entry name" value="RNA-binding domain, RBD"/>
    <property type="match status" value="1"/>
</dbReference>